<dbReference type="PROSITE" id="PS51387">
    <property type="entry name" value="FAD_PCMH"/>
    <property type="match status" value="1"/>
</dbReference>
<comment type="caution">
    <text evidence="4">The sequence shown here is derived from an EMBL/GenBank/DDBJ whole genome shotgun (WGS) entry which is preliminary data.</text>
</comment>
<name>A0A7L2VU48_9AVES</name>
<dbReference type="Proteomes" id="UP000520535">
    <property type="component" value="Unassembled WGS sequence"/>
</dbReference>
<dbReference type="GO" id="GO:0005739">
    <property type="term" value="C:mitochondrion"/>
    <property type="evidence" value="ECO:0007669"/>
    <property type="project" value="TreeGrafter"/>
</dbReference>
<gene>
    <name evidence="4" type="primary">Ldhd_1</name>
    <name evidence="4" type="ORF">BRALEP_R04734</name>
</gene>
<dbReference type="GO" id="GO:0071949">
    <property type="term" value="F:FAD binding"/>
    <property type="evidence" value="ECO:0007669"/>
    <property type="project" value="InterPro"/>
</dbReference>
<keyword evidence="5" id="KW-1185">Reference proteome</keyword>
<dbReference type="InterPro" id="IPR036318">
    <property type="entry name" value="FAD-bd_PCMH-like_sf"/>
</dbReference>
<dbReference type="GO" id="GO:0004458">
    <property type="term" value="F:D-lactate dehydrogenase (cytochrome) activity"/>
    <property type="evidence" value="ECO:0007669"/>
    <property type="project" value="TreeGrafter"/>
</dbReference>
<reference evidence="4 5" key="1">
    <citation type="submission" date="2019-09" db="EMBL/GenBank/DDBJ databases">
        <title>Bird 10,000 Genomes (B10K) Project - Family phase.</title>
        <authorList>
            <person name="Zhang G."/>
        </authorList>
    </citation>
    <scope>NUCLEOTIDE SEQUENCE [LARGE SCALE GENOMIC DNA]</scope>
    <source>
        <strain evidence="4">B10K-DU-012-52</strain>
    </source>
</reference>
<feature type="domain" description="FAD-binding PCMH-type" evidence="3">
    <location>
        <begin position="1"/>
        <end position="73"/>
    </location>
</feature>
<evidence type="ECO:0000256" key="1">
    <source>
        <dbReference type="ARBA" id="ARBA00001974"/>
    </source>
</evidence>
<dbReference type="GO" id="GO:0008720">
    <property type="term" value="F:D-lactate dehydrogenase (NAD+) activity"/>
    <property type="evidence" value="ECO:0007669"/>
    <property type="project" value="TreeGrafter"/>
</dbReference>
<dbReference type="PANTHER" id="PTHR11748">
    <property type="entry name" value="D-LACTATE DEHYDROGENASE"/>
    <property type="match status" value="1"/>
</dbReference>
<evidence type="ECO:0000313" key="4">
    <source>
        <dbReference type="EMBL" id="NXS61643.1"/>
    </source>
</evidence>
<accession>A0A7L2VU48</accession>
<comment type="cofactor">
    <cofactor evidence="1">
        <name>FAD</name>
        <dbReference type="ChEBI" id="CHEBI:57692"/>
    </cofactor>
</comment>
<feature type="non-terminal residue" evidence="4">
    <location>
        <position position="73"/>
    </location>
</feature>
<evidence type="ECO:0000259" key="3">
    <source>
        <dbReference type="PROSITE" id="PS51387"/>
    </source>
</evidence>
<evidence type="ECO:0000313" key="5">
    <source>
        <dbReference type="Proteomes" id="UP000520535"/>
    </source>
</evidence>
<dbReference type="SUPFAM" id="SSF56176">
    <property type="entry name" value="FAD-binding/transporter-associated domain-like"/>
    <property type="match status" value="1"/>
</dbReference>
<dbReference type="InterPro" id="IPR006094">
    <property type="entry name" value="Oxid_FAD_bind_N"/>
</dbReference>
<comment type="similarity">
    <text evidence="2">Belongs to the FAD-binding oxidoreductase/transferase type 4 family.</text>
</comment>
<dbReference type="Gene3D" id="3.30.465.10">
    <property type="match status" value="1"/>
</dbReference>
<dbReference type="InterPro" id="IPR016169">
    <property type="entry name" value="FAD-bd_PCMH_sub2"/>
</dbReference>
<dbReference type="EMBL" id="VYZX01027370">
    <property type="protein sequence ID" value="NXS61643.1"/>
    <property type="molecule type" value="Genomic_DNA"/>
</dbReference>
<dbReference type="AlphaFoldDB" id="A0A7L2VU48"/>
<sequence>CAPPDAVVWPQAMGQVQKLAALCHRCRVPMVPFSTGLEGSVNAKQGSIHFDLSRMDAITKLSLEDFSVAVEPG</sequence>
<dbReference type="Pfam" id="PF01565">
    <property type="entry name" value="FAD_binding_4"/>
    <property type="match status" value="1"/>
</dbReference>
<feature type="non-terminal residue" evidence="4">
    <location>
        <position position="1"/>
    </location>
</feature>
<proteinExistence type="inferred from homology"/>
<dbReference type="InterPro" id="IPR016166">
    <property type="entry name" value="FAD-bd_PCMH"/>
</dbReference>
<evidence type="ECO:0000256" key="2">
    <source>
        <dbReference type="ARBA" id="ARBA00008000"/>
    </source>
</evidence>
<dbReference type="OrthoDB" id="5332616at2759"/>
<dbReference type="PANTHER" id="PTHR11748:SF111">
    <property type="entry name" value="D-LACTATE DEHYDROGENASE, MITOCHONDRIAL-RELATED"/>
    <property type="match status" value="1"/>
</dbReference>
<dbReference type="GO" id="GO:1903457">
    <property type="term" value="P:lactate catabolic process"/>
    <property type="evidence" value="ECO:0007669"/>
    <property type="project" value="TreeGrafter"/>
</dbReference>
<protein>
    <submittedName>
        <fullName evidence="4">LDHD protein</fullName>
    </submittedName>
</protein>
<organism evidence="4 5">
    <name type="scientific">Brachypteracias leptosomus</name>
    <name type="common">short-legged ground-roller</name>
    <dbReference type="NCBI Taxonomy" id="135165"/>
    <lineage>
        <taxon>Eukaryota</taxon>
        <taxon>Metazoa</taxon>
        <taxon>Chordata</taxon>
        <taxon>Craniata</taxon>
        <taxon>Vertebrata</taxon>
        <taxon>Euteleostomi</taxon>
        <taxon>Archelosauria</taxon>
        <taxon>Archosauria</taxon>
        <taxon>Dinosauria</taxon>
        <taxon>Saurischia</taxon>
        <taxon>Theropoda</taxon>
        <taxon>Coelurosauria</taxon>
        <taxon>Aves</taxon>
        <taxon>Neognathae</taxon>
        <taxon>Neoaves</taxon>
        <taxon>Telluraves</taxon>
        <taxon>Coraciimorphae</taxon>
        <taxon>Coraciiformes</taxon>
        <taxon>Brachypteraciidae</taxon>
        <taxon>Brachypteracias</taxon>
    </lineage>
</organism>